<comment type="caution">
    <text evidence="2">The sequence shown here is derived from an EMBL/GenBank/DDBJ whole genome shotgun (WGS) entry which is preliminary data.</text>
</comment>
<keyword evidence="1" id="KW-0472">Membrane</keyword>
<evidence type="ECO:0000256" key="1">
    <source>
        <dbReference type="SAM" id="Phobius"/>
    </source>
</evidence>
<sequence>MSAIDLIRHPNNRLDVVAGLIDGILNALALAAGRLVHTGGEGATLSLAMRVSVAAGATTIFVFFVAHYAQLRLELVRHERELNFTAHGKLAATRLGRSVFFESLFKAFLAAGFSLVGALFPLILCTLLPSPPWLGLAITIVALGGLGALLAKTFYGSPWLWSVGLFIGGIVLTFVGMKLDLVG</sequence>
<reference evidence="2" key="1">
    <citation type="journal article" date="2014" name="Int. J. Syst. Evol. Microbiol.">
        <title>Complete genome sequence of Corynebacterium casei LMG S-19264T (=DSM 44701T), isolated from a smear-ripened cheese.</title>
        <authorList>
            <consortium name="US DOE Joint Genome Institute (JGI-PGF)"/>
            <person name="Walter F."/>
            <person name="Albersmeier A."/>
            <person name="Kalinowski J."/>
            <person name="Ruckert C."/>
        </authorList>
    </citation>
    <scope>NUCLEOTIDE SEQUENCE</scope>
    <source>
        <strain evidence="2">VKM B-2484</strain>
    </source>
</reference>
<dbReference type="RefSeq" id="WP_213376016.1">
    <property type="nucleotide sequence ID" value="NZ_BSFJ01000033.1"/>
</dbReference>
<gene>
    <name evidence="2" type="ORF">GCM10017643_38960</name>
</gene>
<organism evidence="2 3">
    <name type="scientific">Ancylobacter dichloromethanicus</name>
    <dbReference type="NCBI Taxonomy" id="518825"/>
    <lineage>
        <taxon>Bacteria</taxon>
        <taxon>Pseudomonadati</taxon>
        <taxon>Pseudomonadota</taxon>
        <taxon>Alphaproteobacteria</taxon>
        <taxon>Hyphomicrobiales</taxon>
        <taxon>Xanthobacteraceae</taxon>
        <taxon>Ancylobacter</taxon>
    </lineage>
</organism>
<feature type="transmembrane region" description="Helical" evidence="1">
    <location>
        <begin position="16"/>
        <end position="35"/>
    </location>
</feature>
<proteinExistence type="predicted"/>
<evidence type="ECO:0000313" key="2">
    <source>
        <dbReference type="EMBL" id="GLK73778.1"/>
    </source>
</evidence>
<keyword evidence="1" id="KW-1133">Transmembrane helix</keyword>
<name>A0A9W6JDU7_9HYPH</name>
<reference evidence="2" key="2">
    <citation type="submission" date="2023-01" db="EMBL/GenBank/DDBJ databases">
        <authorList>
            <person name="Sun Q."/>
            <person name="Evtushenko L."/>
        </authorList>
    </citation>
    <scope>NUCLEOTIDE SEQUENCE</scope>
    <source>
        <strain evidence="2">VKM B-2484</strain>
    </source>
</reference>
<feature type="transmembrane region" description="Helical" evidence="1">
    <location>
        <begin position="158"/>
        <end position="177"/>
    </location>
</feature>
<dbReference type="Proteomes" id="UP001143370">
    <property type="component" value="Unassembled WGS sequence"/>
</dbReference>
<keyword evidence="1" id="KW-0812">Transmembrane</keyword>
<evidence type="ECO:0008006" key="4">
    <source>
        <dbReference type="Google" id="ProtNLM"/>
    </source>
</evidence>
<dbReference type="EMBL" id="BSFJ01000033">
    <property type="protein sequence ID" value="GLK73778.1"/>
    <property type="molecule type" value="Genomic_DNA"/>
</dbReference>
<protein>
    <recommendedName>
        <fullName evidence="4">VIT family protein</fullName>
    </recommendedName>
</protein>
<feature type="transmembrane region" description="Helical" evidence="1">
    <location>
        <begin position="47"/>
        <end position="69"/>
    </location>
</feature>
<keyword evidence="3" id="KW-1185">Reference proteome</keyword>
<dbReference type="AlphaFoldDB" id="A0A9W6JDU7"/>
<feature type="transmembrane region" description="Helical" evidence="1">
    <location>
        <begin position="104"/>
        <end position="124"/>
    </location>
</feature>
<feature type="transmembrane region" description="Helical" evidence="1">
    <location>
        <begin position="130"/>
        <end position="151"/>
    </location>
</feature>
<accession>A0A9W6JDU7</accession>
<evidence type="ECO:0000313" key="3">
    <source>
        <dbReference type="Proteomes" id="UP001143370"/>
    </source>
</evidence>